<dbReference type="SMART" id="SM00027">
    <property type="entry name" value="EH"/>
    <property type="match status" value="1"/>
</dbReference>
<protein>
    <submittedName>
        <fullName evidence="3">Endocytosis defective- protein</fullName>
    </submittedName>
</protein>
<evidence type="ECO:0000259" key="2">
    <source>
        <dbReference type="PROSITE" id="PS50031"/>
    </source>
</evidence>
<evidence type="ECO:0000256" key="1">
    <source>
        <dbReference type="SAM" id="Coils"/>
    </source>
</evidence>
<feature type="domain" description="EH" evidence="2">
    <location>
        <begin position="11"/>
        <end position="88"/>
    </location>
</feature>
<dbReference type="Pfam" id="PF12763">
    <property type="entry name" value="EH"/>
    <property type="match status" value="1"/>
</dbReference>
<evidence type="ECO:0000313" key="3">
    <source>
        <dbReference type="EMBL" id="KAJ3260089.1"/>
    </source>
</evidence>
<dbReference type="Gene3D" id="1.10.238.10">
    <property type="entry name" value="EF-hand"/>
    <property type="match status" value="1"/>
</dbReference>
<dbReference type="InterPro" id="IPR000261">
    <property type="entry name" value="EH_dom"/>
</dbReference>
<dbReference type="Proteomes" id="UP001210925">
    <property type="component" value="Unassembled WGS sequence"/>
</dbReference>
<accession>A0AAD5UKK1</accession>
<sequence length="216" mass="25094">MSFDWYLSPADRFSYETQFNKYSKQDIVTLQDLDPLFQTSRISTQEFIQIWQLVDIRFEQRIQKIQFVYFMHILTSRRRGKQIPTGLPLSVKEEFLKEPVISDNVYTRPSTNVRDVGQSSNKSIQELQNELEQLIVQSGASKNEAELAKQRLDELHQVEQEVVGLYNYYVGQIGAVQVEIELLGENKIDLDTVRESVDGLKRDYEALLLLKSVIGQ</sequence>
<comment type="caution">
    <text evidence="3">The sequence shown here is derived from an EMBL/GenBank/DDBJ whole genome shotgun (WGS) entry which is preliminary data.</text>
</comment>
<dbReference type="InterPro" id="IPR011992">
    <property type="entry name" value="EF-hand-dom_pair"/>
</dbReference>
<keyword evidence="1" id="KW-0175">Coiled coil</keyword>
<dbReference type="AlphaFoldDB" id="A0AAD5UKK1"/>
<organism evidence="3 4">
    <name type="scientific">Boothiomyces macroporosus</name>
    <dbReference type="NCBI Taxonomy" id="261099"/>
    <lineage>
        <taxon>Eukaryota</taxon>
        <taxon>Fungi</taxon>
        <taxon>Fungi incertae sedis</taxon>
        <taxon>Chytridiomycota</taxon>
        <taxon>Chytridiomycota incertae sedis</taxon>
        <taxon>Chytridiomycetes</taxon>
        <taxon>Rhizophydiales</taxon>
        <taxon>Terramycetaceae</taxon>
        <taxon>Boothiomyces</taxon>
    </lineage>
</organism>
<dbReference type="SUPFAM" id="SSF47473">
    <property type="entry name" value="EF-hand"/>
    <property type="match status" value="1"/>
</dbReference>
<dbReference type="PROSITE" id="PS50031">
    <property type="entry name" value="EH"/>
    <property type="match status" value="1"/>
</dbReference>
<keyword evidence="4" id="KW-1185">Reference proteome</keyword>
<proteinExistence type="predicted"/>
<dbReference type="EMBL" id="JADGKB010000013">
    <property type="protein sequence ID" value="KAJ3260089.1"/>
    <property type="molecule type" value="Genomic_DNA"/>
</dbReference>
<evidence type="ECO:0000313" key="4">
    <source>
        <dbReference type="Proteomes" id="UP001210925"/>
    </source>
</evidence>
<feature type="coiled-coil region" evidence="1">
    <location>
        <begin position="117"/>
        <end position="144"/>
    </location>
</feature>
<reference evidence="3" key="1">
    <citation type="submission" date="2020-05" db="EMBL/GenBank/DDBJ databases">
        <title>Phylogenomic resolution of chytrid fungi.</title>
        <authorList>
            <person name="Stajich J.E."/>
            <person name="Amses K."/>
            <person name="Simmons R."/>
            <person name="Seto K."/>
            <person name="Myers J."/>
            <person name="Bonds A."/>
            <person name="Quandt C.A."/>
            <person name="Barry K."/>
            <person name="Liu P."/>
            <person name="Grigoriev I."/>
            <person name="Longcore J.E."/>
            <person name="James T.Y."/>
        </authorList>
    </citation>
    <scope>NUCLEOTIDE SEQUENCE</scope>
    <source>
        <strain evidence="3">PLAUS21</strain>
    </source>
</reference>
<gene>
    <name evidence="3" type="primary">END3</name>
    <name evidence="3" type="ORF">HK103_001165</name>
</gene>
<name>A0AAD5UKK1_9FUNG</name>